<evidence type="ECO:0000256" key="5">
    <source>
        <dbReference type="ARBA" id="ARBA00022825"/>
    </source>
</evidence>
<name>A0A4R8FT91_9RHOB</name>
<dbReference type="Gene3D" id="2.40.10.120">
    <property type="match status" value="1"/>
</dbReference>
<feature type="active site" description="Charge relay system" evidence="6">
    <location>
        <position position="125"/>
    </location>
</feature>
<dbReference type="InterPro" id="IPR036034">
    <property type="entry name" value="PDZ_sf"/>
</dbReference>
<feature type="domain" description="PDZ" evidence="9">
    <location>
        <begin position="269"/>
        <end position="363"/>
    </location>
</feature>
<dbReference type="SUPFAM" id="SSF50156">
    <property type="entry name" value="PDZ domain-like"/>
    <property type="match status" value="1"/>
</dbReference>
<evidence type="ECO:0000259" key="9">
    <source>
        <dbReference type="PROSITE" id="PS50106"/>
    </source>
</evidence>
<evidence type="ECO:0000256" key="4">
    <source>
        <dbReference type="ARBA" id="ARBA00022801"/>
    </source>
</evidence>
<dbReference type="Gene3D" id="2.30.42.10">
    <property type="match status" value="1"/>
</dbReference>
<dbReference type="RefSeq" id="WP_134077721.1">
    <property type="nucleotide sequence ID" value="NZ_SOEB01000008.1"/>
</dbReference>
<evidence type="ECO:0000256" key="2">
    <source>
        <dbReference type="ARBA" id="ARBA00022729"/>
    </source>
</evidence>
<dbReference type="GO" id="GO:0006508">
    <property type="term" value="P:proteolysis"/>
    <property type="evidence" value="ECO:0007669"/>
    <property type="project" value="UniProtKB-KW"/>
</dbReference>
<protein>
    <submittedName>
        <fullName evidence="10">Serine protease Do</fullName>
    </submittedName>
</protein>
<dbReference type="PROSITE" id="PS50106">
    <property type="entry name" value="PDZ"/>
    <property type="match status" value="1"/>
</dbReference>
<dbReference type="EMBL" id="SOEB01000008">
    <property type="protein sequence ID" value="TDX29674.1"/>
    <property type="molecule type" value="Genomic_DNA"/>
</dbReference>
<dbReference type="PANTHER" id="PTHR43343:SF3">
    <property type="entry name" value="PROTEASE DO-LIKE 8, CHLOROPLASTIC"/>
    <property type="match status" value="1"/>
</dbReference>
<dbReference type="Pfam" id="PF13180">
    <property type="entry name" value="PDZ_2"/>
    <property type="match status" value="1"/>
</dbReference>
<feature type="binding site" evidence="7">
    <location>
        <position position="125"/>
    </location>
    <ligand>
        <name>substrate</name>
    </ligand>
</feature>
<organism evidence="10 11">
    <name type="scientific">Rhodovulum visakhapatnamense</name>
    <dbReference type="NCBI Taxonomy" id="364297"/>
    <lineage>
        <taxon>Bacteria</taxon>
        <taxon>Pseudomonadati</taxon>
        <taxon>Pseudomonadota</taxon>
        <taxon>Alphaproteobacteria</taxon>
        <taxon>Rhodobacterales</taxon>
        <taxon>Paracoccaceae</taxon>
        <taxon>Rhodovulum</taxon>
    </lineage>
</organism>
<keyword evidence="2 8" id="KW-0732">Signal</keyword>
<evidence type="ECO:0000256" key="7">
    <source>
        <dbReference type="PIRSR" id="PIRSR611782-2"/>
    </source>
</evidence>
<feature type="binding site" evidence="7">
    <location>
        <begin position="226"/>
        <end position="228"/>
    </location>
    <ligand>
        <name>substrate</name>
    </ligand>
</feature>
<feature type="signal peptide" evidence="8">
    <location>
        <begin position="1"/>
        <end position="23"/>
    </location>
</feature>
<dbReference type="SMART" id="SM00228">
    <property type="entry name" value="PDZ"/>
    <property type="match status" value="1"/>
</dbReference>
<evidence type="ECO:0000256" key="1">
    <source>
        <dbReference type="ARBA" id="ARBA00022670"/>
    </source>
</evidence>
<reference evidence="10 11" key="1">
    <citation type="submission" date="2019-03" db="EMBL/GenBank/DDBJ databases">
        <title>Genomic Encyclopedia of Type Strains, Phase IV (KMG-IV): sequencing the most valuable type-strain genomes for metagenomic binning, comparative biology and taxonomic classification.</title>
        <authorList>
            <person name="Goeker M."/>
        </authorList>
    </citation>
    <scope>NUCLEOTIDE SEQUENCE [LARGE SCALE GENOMIC DNA]</scope>
    <source>
        <strain evidence="10 11">JA181</strain>
    </source>
</reference>
<keyword evidence="4" id="KW-0378">Hydrolase</keyword>
<feature type="binding site" evidence="7">
    <location>
        <position position="61"/>
    </location>
    <ligand>
        <name>substrate</name>
    </ligand>
</feature>
<dbReference type="InterPro" id="IPR011782">
    <property type="entry name" value="Pept_S1C_Do"/>
</dbReference>
<dbReference type="InterPro" id="IPR001478">
    <property type="entry name" value="PDZ"/>
</dbReference>
<proteinExistence type="predicted"/>
<evidence type="ECO:0000313" key="10">
    <source>
        <dbReference type="EMBL" id="TDX29674.1"/>
    </source>
</evidence>
<dbReference type="PANTHER" id="PTHR43343">
    <property type="entry name" value="PEPTIDASE S12"/>
    <property type="match status" value="1"/>
</dbReference>
<accession>A0A4R8FT91</accession>
<comment type="caution">
    <text evidence="10">The sequence shown here is derived from an EMBL/GenBank/DDBJ whole genome shotgun (WGS) entry which is preliminary data.</text>
</comment>
<keyword evidence="3" id="KW-0677">Repeat</keyword>
<dbReference type="Pfam" id="PF13365">
    <property type="entry name" value="Trypsin_2"/>
    <property type="match status" value="1"/>
</dbReference>
<keyword evidence="1 10" id="KW-0645">Protease</keyword>
<feature type="binding site" evidence="7">
    <location>
        <position position="155"/>
    </location>
    <ligand>
        <name>substrate</name>
    </ligand>
</feature>
<evidence type="ECO:0000256" key="3">
    <source>
        <dbReference type="ARBA" id="ARBA00022737"/>
    </source>
</evidence>
<keyword evidence="5" id="KW-0720">Serine protease</keyword>
<sequence>MSNKAKRNAVSAVALAALLGATAGIGLDHAVPAANAATAPEGGYVDLVARVAPAVVTIEVEKTAPQAQLQTFQFPDGFPMEEFARRFGLPMPGYPQGPRGEAPRLKGVGTGFIVSQDGKVVTNAHVVDGADSVTVTLADGRSFDGKVLGADTASDIALVSIDGQNLPHVDFGSSDALKVGQPVVAMGNPFGLGQTVTSGIVSALGRDINSGPFDNFIQTDAAINKGNSGGPLFNEEGEVVGINTAILSPTGGSVGIGFAVPSDMAKSVVADLEKGGQVDRGFLGVQIGGVSEEVAAALGFDSPHGTMIVDVAADSPAAKAGLKKGDIVLAVDGQEVTGPRDLTRFIATDAPGTDVSLNVLRAGKSMDVSVTLGNRADRPA</sequence>
<dbReference type="PRINTS" id="PR00834">
    <property type="entry name" value="PROTEASES2C"/>
</dbReference>
<evidence type="ECO:0000313" key="11">
    <source>
        <dbReference type="Proteomes" id="UP000295484"/>
    </source>
</evidence>
<dbReference type="GO" id="GO:0004252">
    <property type="term" value="F:serine-type endopeptidase activity"/>
    <property type="evidence" value="ECO:0007669"/>
    <property type="project" value="InterPro"/>
</dbReference>
<feature type="active site" description="Charge relay system" evidence="6">
    <location>
        <position position="155"/>
    </location>
</feature>
<dbReference type="InterPro" id="IPR051201">
    <property type="entry name" value="Chloro_Bact_Ser_Proteases"/>
</dbReference>
<dbReference type="InterPro" id="IPR001940">
    <property type="entry name" value="Peptidase_S1C"/>
</dbReference>
<dbReference type="NCBIfam" id="TIGR02037">
    <property type="entry name" value="degP_htrA_DO"/>
    <property type="match status" value="1"/>
</dbReference>
<dbReference type="InterPro" id="IPR009003">
    <property type="entry name" value="Peptidase_S1_PA"/>
</dbReference>
<dbReference type="AlphaFoldDB" id="A0A4R8FT91"/>
<feature type="active site" description="Charge relay system" evidence="6">
    <location>
        <position position="228"/>
    </location>
</feature>
<dbReference type="SUPFAM" id="SSF50494">
    <property type="entry name" value="Trypsin-like serine proteases"/>
    <property type="match status" value="1"/>
</dbReference>
<evidence type="ECO:0000256" key="8">
    <source>
        <dbReference type="SAM" id="SignalP"/>
    </source>
</evidence>
<gene>
    <name evidence="10" type="ORF">EV657_10894</name>
</gene>
<evidence type="ECO:0000256" key="6">
    <source>
        <dbReference type="PIRSR" id="PIRSR611782-1"/>
    </source>
</evidence>
<dbReference type="CDD" id="cd10839">
    <property type="entry name" value="cpPDZ1_DegP-like"/>
    <property type="match status" value="1"/>
</dbReference>
<feature type="chain" id="PRO_5039672382" evidence="8">
    <location>
        <begin position="24"/>
        <end position="380"/>
    </location>
</feature>
<dbReference type="Proteomes" id="UP000295484">
    <property type="component" value="Unassembled WGS sequence"/>
</dbReference>